<evidence type="ECO:0008006" key="5">
    <source>
        <dbReference type="Google" id="ProtNLM"/>
    </source>
</evidence>
<accession>A0A8H4RXJ9</accession>
<comment type="caution">
    <text evidence="3">The sequence shown here is derived from an EMBL/GenBank/DDBJ whole genome shotgun (WGS) entry which is preliminary data.</text>
</comment>
<dbReference type="PANTHER" id="PTHR14187">
    <property type="entry name" value="ALPHA KINASE/ELONGATION FACTOR 2 KINASE"/>
    <property type="match status" value="1"/>
</dbReference>
<dbReference type="Pfam" id="PF00012">
    <property type="entry name" value="HSP70"/>
    <property type="match status" value="1"/>
</dbReference>
<organism evidence="3 4">
    <name type="scientific">Cudoniella acicularis</name>
    <dbReference type="NCBI Taxonomy" id="354080"/>
    <lineage>
        <taxon>Eukaryota</taxon>
        <taxon>Fungi</taxon>
        <taxon>Dikarya</taxon>
        <taxon>Ascomycota</taxon>
        <taxon>Pezizomycotina</taxon>
        <taxon>Leotiomycetes</taxon>
        <taxon>Helotiales</taxon>
        <taxon>Tricladiaceae</taxon>
        <taxon>Cudoniella</taxon>
    </lineage>
</organism>
<dbReference type="PANTHER" id="PTHR14187:SF82">
    <property type="entry name" value="FAMILY CHAPERONE, PUTATIVE (AFU_ORTHOLOGUE AFUA_7G08575)-RELATED"/>
    <property type="match status" value="1"/>
</dbReference>
<evidence type="ECO:0000313" key="4">
    <source>
        <dbReference type="Proteomes" id="UP000566819"/>
    </source>
</evidence>
<dbReference type="InterPro" id="IPR043129">
    <property type="entry name" value="ATPase_NBD"/>
</dbReference>
<proteinExistence type="predicted"/>
<dbReference type="SUPFAM" id="SSF53067">
    <property type="entry name" value="Actin-like ATPase domain"/>
    <property type="match status" value="2"/>
</dbReference>
<dbReference type="AlphaFoldDB" id="A0A8H4RXJ9"/>
<evidence type="ECO:0000313" key="3">
    <source>
        <dbReference type="EMBL" id="KAF4636895.1"/>
    </source>
</evidence>
<keyword evidence="2" id="KW-0067">ATP-binding</keyword>
<sequence>MESSFGKITLDDRKIIVGIDFGTTFSGVAWAETRRSDHQTIIETWPSGLETQEGMSSPKVPTELRYTAAGVEWGFQIPALVERHQWFKLGLSERQQVASGQKSSEELTIDYLQRLCEHLMYTLQQKLGESILRTIPLEFCLTVPAIWSEVAKEKTLAACKQAGLNTTQSDILLVSEPEAAAIYALHGLDPHGLKIGDSFVLCDAGGGTVDLISYTITQLRPILKVREAAPGTGSLCGSTFLNRRFGEFLVQKLGNEEGWEEEMLEEAMERFDSIIKKQYSHSSNTNGYTITVPGLANNPALGIRRGRLTIKPAEIKGIFDPIVQKVIELVKDQITATSREIRAVLLVGGFGQNTYLKECLRTSLGSSIDVLQPPNAWTAVVRGAVMMGLARSNPKLASVGLVSRAARKHYGTELSVEFDPARHDDSKKYWCSRDKLYRVNELSWFINKGDPVEESKPSRIEFCERQPVNKGSVGTVTLTVWCDEKSRVAPIHKNADGRDLVTLRGDLSHLTPSDLASMPTELCADGNTYYLIPGTIEATFNSASTKYVLICKGKRYDTITAEYA</sequence>
<evidence type="ECO:0000256" key="1">
    <source>
        <dbReference type="ARBA" id="ARBA00022741"/>
    </source>
</evidence>
<dbReference type="Gene3D" id="3.90.640.10">
    <property type="entry name" value="Actin, Chain A, domain 4"/>
    <property type="match status" value="1"/>
</dbReference>
<dbReference type="GO" id="GO:0140662">
    <property type="term" value="F:ATP-dependent protein folding chaperone"/>
    <property type="evidence" value="ECO:0007669"/>
    <property type="project" value="InterPro"/>
</dbReference>
<reference evidence="3 4" key="1">
    <citation type="submission" date="2020-03" db="EMBL/GenBank/DDBJ databases">
        <title>Draft Genome Sequence of Cudoniella acicularis.</title>
        <authorList>
            <person name="Buettner E."/>
            <person name="Kellner H."/>
        </authorList>
    </citation>
    <scope>NUCLEOTIDE SEQUENCE [LARGE SCALE GENOMIC DNA]</scope>
    <source>
        <strain evidence="3 4">DSM 108380</strain>
    </source>
</reference>
<name>A0A8H4RXJ9_9HELO</name>
<dbReference type="PRINTS" id="PR00301">
    <property type="entry name" value="HEATSHOCK70"/>
</dbReference>
<dbReference type="Proteomes" id="UP000566819">
    <property type="component" value="Unassembled WGS sequence"/>
</dbReference>
<keyword evidence="4" id="KW-1185">Reference proteome</keyword>
<dbReference type="EMBL" id="JAAMPI010000044">
    <property type="protein sequence ID" value="KAF4636895.1"/>
    <property type="molecule type" value="Genomic_DNA"/>
</dbReference>
<dbReference type="GO" id="GO:0005524">
    <property type="term" value="F:ATP binding"/>
    <property type="evidence" value="ECO:0007669"/>
    <property type="project" value="UniProtKB-KW"/>
</dbReference>
<dbReference type="CDD" id="cd10170">
    <property type="entry name" value="ASKHA_NBD_HSP70"/>
    <property type="match status" value="1"/>
</dbReference>
<dbReference type="InterPro" id="IPR013126">
    <property type="entry name" value="Hsp_70_fam"/>
</dbReference>
<dbReference type="Gene3D" id="3.30.420.40">
    <property type="match status" value="2"/>
</dbReference>
<keyword evidence="1" id="KW-0547">Nucleotide-binding</keyword>
<gene>
    <name evidence="3" type="ORF">G7Y89_g1184</name>
</gene>
<evidence type="ECO:0000256" key="2">
    <source>
        <dbReference type="ARBA" id="ARBA00022840"/>
    </source>
</evidence>
<dbReference type="OrthoDB" id="2963168at2759"/>
<protein>
    <recommendedName>
        <fullName evidence="5">Actin-like ATPase domain-containing protein</fullName>
    </recommendedName>
</protein>